<sequence length="286" mass="31626">MGYKSSPRPVFDRPTHIPYAEVTRHVWGDAGAGLVDDLIYASTDKIHQLVFGLAGGTGFKHSEDYRTVFGADEVLYVLSGTFGAANPETGEVRIVQEGEAIFFRKDTWHHGFSLSDKPVRVLEYFSPPPSTGASGVYARTRPYLEQSTYRQERFIGRWPMAADEEKQTATIKTLRDVDLLWELDPEDQGVITGLYAATEHLESGKTTVLPGRKSSMITRKGDECLYVLSGCLHVLCPDREGQVWFELNPGDGFFFPDGARHQYANLRGEPASFVFGVGPGLGDKGA</sequence>
<dbReference type="Pfam" id="PF07883">
    <property type="entry name" value="Cupin_2"/>
    <property type="match status" value="2"/>
</dbReference>
<dbReference type="Proteomes" id="UP000463224">
    <property type="component" value="Unassembled WGS sequence"/>
</dbReference>
<dbReference type="SUPFAM" id="SSF51182">
    <property type="entry name" value="RmlC-like cupins"/>
    <property type="match status" value="1"/>
</dbReference>
<evidence type="ECO:0000313" key="3">
    <source>
        <dbReference type="Proteomes" id="UP000463224"/>
    </source>
</evidence>
<proteinExistence type="predicted"/>
<feature type="domain" description="Cupin type-2" evidence="1">
    <location>
        <begin position="207"/>
        <end position="274"/>
    </location>
</feature>
<dbReference type="InterPro" id="IPR013096">
    <property type="entry name" value="Cupin_2"/>
</dbReference>
<reference evidence="2 3" key="1">
    <citation type="submission" date="2019-12" db="EMBL/GenBank/DDBJ databases">
        <title>Nitratireductor arenosus sp. nov., Isolated from sea sand, Jeju island, South Korea.</title>
        <authorList>
            <person name="Kim W."/>
        </authorList>
    </citation>
    <scope>NUCLEOTIDE SEQUENCE [LARGE SCALE GENOMIC DNA]</scope>
    <source>
        <strain evidence="2 3">CAU 1489</strain>
    </source>
</reference>
<dbReference type="RefSeq" id="WP_156713532.1">
    <property type="nucleotide sequence ID" value="NZ_WPHG01000003.1"/>
</dbReference>
<evidence type="ECO:0000313" key="2">
    <source>
        <dbReference type="EMBL" id="MVA98619.1"/>
    </source>
</evidence>
<gene>
    <name evidence="2" type="ORF">GN330_15330</name>
</gene>
<dbReference type="InterPro" id="IPR014710">
    <property type="entry name" value="RmlC-like_jellyroll"/>
</dbReference>
<evidence type="ECO:0000259" key="1">
    <source>
        <dbReference type="Pfam" id="PF07883"/>
    </source>
</evidence>
<feature type="domain" description="Cupin type-2" evidence="1">
    <location>
        <begin position="73"/>
        <end position="123"/>
    </location>
</feature>
<accession>A0A844QLW3</accession>
<dbReference type="Gene3D" id="2.60.120.10">
    <property type="entry name" value="Jelly Rolls"/>
    <property type="match status" value="2"/>
</dbReference>
<dbReference type="EMBL" id="WPHG01000003">
    <property type="protein sequence ID" value="MVA98619.1"/>
    <property type="molecule type" value="Genomic_DNA"/>
</dbReference>
<dbReference type="CDD" id="cd02209">
    <property type="entry name" value="cupin_XRE_C"/>
    <property type="match status" value="1"/>
</dbReference>
<comment type="caution">
    <text evidence="2">The sequence shown here is derived from an EMBL/GenBank/DDBJ whole genome shotgun (WGS) entry which is preliminary data.</text>
</comment>
<dbReference type="AlphaFoldDB" id="A0A844QLW3"/>
<organism evidence="2 3">
    <name type="scientific">Nitratireductor arenosus</name>
    <dbReference type="NCBI Taxonomy" id="2682096"/>
    <lineage>
        <taxon>Bacteria</taxon>
        <taxon>Pseudomonadati</taxon>
        <taxon>Pseudomonadota</taxon>
        <taxon>Alphaproteobacteria</taxon>
        <taxon>Hyphomicrobiales</taxon>
        <taxon>Phyllobacteriaceae</taxon>
        <taxon>Nitratireductor</taxon>
    </lineage>
</organism>
<name>A0A844QLW3_9HYPH</name>
<dbReference type="InterPro" id="IPR011051">
    <property type="entry name" value="RmlC_Cupin_sf"/>
</dbReference>
<protein>
    <submittedName>
        <fullName evidence="2">Cupin domain-containing protein</fullName>
    </submittedName>
</protein>
<keyword evidence="3" id="KW-1185">Reference proteome</keyword>